<organism evidence="1 2">
    <name type="scientific">Opisthorchis viverrini</name>
    <name type="common">Southeast Asian liver fluke</name>
    <dbReference type="NCBI Taxonomy" id="6198"/>
    <lineage>
        <taxon>Eukaryota</taxon>
        <taxon>Metazoa</taxon>
        <taxon>Spiralia</taxon>
        <taxon>Lophotrochozoa</taxon>
        <taxon>Platyhelminthes</taxon>
        <taxon>Trematoda</taxon>
        <taxon>Digenea</taxon>
        <taxon>Opisthorchiida</taxon>
        <taxon>Opisthorchiata</taxon>
        <taxon>Opisthorchiidae</taxon>
        <taxon>Opisthorchis</taxon>
    </lineage>
</organism>
<protein>
    <submittedName>
        <fullName evidence="1">Uncharacterized protein</fullName>
    </submittedName>
</protein>
<dbReference type="RefSeq" id="XP_009176724.1">
    <property type="nucleotide sequence ID" value="XM_009178460.1"/>
</dbReference>
<accession>A0A074Z206</accession>
<evidence type="ECO:0000313" key="2">
    <source>
        <dbReference type="Proteomes" id="UP000054324"/>
    </source>
</evidence>
<gene>
    <name evidence="1" type="ORF">T265_11725</name>
</gene>
<reference evidence="1 2" key="1">
    <citation type="submission" date="2013-11" db="EMBL/GenBank/DDBJ databases">
        <title>Opisthorchis viverrini - life in the bile duct.</title>
        <authorList>
            <person name="Young N.D."/>
            <person name="Nagarajan N."/>
            <person name="Lin S.J."/>
            <person name="Korhonen P.K."/>
            <person name="Jex A.R."/>
            <person name="Hall R.S."/>
            <person name="Safavi-Hemami H."/>
            <person name="Kaewkong W."/>
            <person name="Bertrand D."/>
            <person name="Gao S."/>
            <person name="Seet Q."/>
            <person name="Wongkham S."/>
            <person name="Teh B.T."/>
            <person name="Wongkham C."/>
            <person name="Intapan P.M."/>
            <person name="Maleewong W."/>
            <person name="Yang X."/>
            <person name="Hu M."/>
            <person name="Wang Z."/>
            <person name="Hofmann A."/>
            <person name="Sternberg P.W."/>
            <person name="Tan P."/>
            <person name="Wang J."/>
            <person name="Gasser R.B."/>
        </authorList>
    </citation>
    <scope>NUCLEOTIDE SEQUENCE [LARGE SCALE GENOMIC DNA]</scope>
</reference>
<keyword evidence="2" id="KW-1185">Reference proteome</keyword>
<name>A0A074Z206_OPIVI</name>
<sequence>MMAKLTQPDEIPLNEESKLSAPILKSAPNATLLYSYIPDNCGNRLIGMRDEGDSSVADGTNYNGTTMSLFWRPQKLSIFK</sequence>
<dbReference type="KEGG" id="ovi:T265_11725"/>
<dbReference type="EMBL" id="KL597185">
    <property type="protein sequence ID" value="KER19527.1"/>
    <property type="molecule type" value="Genomic_DNA"/>
</dbReference>
<evidence type="ECO:0000313" key="1">
    <source>
        <dbReference type="EMBL" id="KER19527.1"/>
    </source>
</evidence>
<proteinExistence type="predicted"/>
<dbReference type="AlphaFoldDB" id="A0A074Z206"/>
<dbReference type="CTD" id="20325893"/>
<dbReference type="Proteomes" id="UP000054324">
    <property type="component" value="Unassembled WGS sequence"/>
</dbReference>
<dbReference type="GeneID" id="20325893"/>